<keyword evidence="1" id="KW-0732">Signal</keyword>
<gene>
    <name evidence="2" type="ORF">DO374_25020</name>
</gene>
<sequence>MKINSCFLCVFLLSVPVESVTVMAADLSPVSGNGKVNLSMSLEVPTCKVSVENTVQSFTVSSGVDNKILTLPNAFTVENCKGDSLDFKVTFSNPVPVDYWWGPAGYAGLLCNVGSDCPAYEDEHFPVVFYIIIPDGTKGISGYSGRVPDSSTGQTVTITPDLNHYTFNANTVIPIVSLANAMQRHPGRISGSYTYIFSFK</sequence>
<evidence type="ECO:0000256" key="1">
    <source>
        <dbReference type="SAM" id="SignalP"/>
    </source>
</evidence>
<name>A0A5U0QUS3_SALER</name>
<feature type="signal peptide" evidence="1">
    <location>
        <begin position="1"/>
        <end position="24"/>
    </location>
</feature>
<evidence type="ECO:0008006" key="3">
    <source>
        <dbReference type="Google" id="ProtNLM"/>
    </source>
</evidence>
<dbReference type="EMBL" id="AAGIRW010000194">
    <property type="protein sequence ID" value="EBO4967696.1"/>
    <property type="molecule type" value="Genomic_DNA"/>
</dbReference>
<accession>A0A5U0QUS3</accession>
<protein>
    <recommendedName>
        <fullName evidence="3">Type 1 fimbrial protein</fullName>
    </recommendedName>
</protein>
<comment type="caution">
    <text evidence="2">The sequence shown here is derived from an EMBL/GenBank/DDBJ whole genome shotgun (WGS) entry which is preliminary data.</text>
</comment>
<proteinExistence type="predicted"/>
<organism evidence="2">
    <name type="scientific">Salmonella enterica</name>
    <name type="common">Salmonella choleraesuis</name>
    <dbReference type="NCBI Taxonomy" id="28901"/>
    <lineage>
        <taxon>Bacteria</taxon>
        <taxon>Pseudomonadati</taxon>
        <taxon>Pseudomonadota</taxon>
        <taxon>Gammaproteobacteria</taxon>
        <taxon>Enterobacterales</taxon>
        <taxon>Enterobacteriaceae</taxon>
        <taxon>Salmonella</taxon>
    </lineage>
</organism>
<dbReference type="AlphaFoldDB" id="A0A5U0QUS3"/>
<feature type="chain" id="PRO_5026324075" description="Type 1 fimbrial protein" evidence="1">
    <location>
        <begin position="25"/>
        <end position="200"/>
    </location>
</feature>
<reference evidence="2" key="1">
    <citation type="submission" date="2018-06" db="EMBL/GenBank/DDBJ databases">
        <authorList>
            <consortium name="PulseNet: The National Subtyping Network for Foodborne Disease Surveillance"/>
            <person name="Tarr C.L."/>
            <person name="Trees E."/>
            <person name="Katz L.S."/>
            <person name="Carleton-Romer H.A."/>
            <person name="Stroika S."/>
            <person name="Kucerova Z."/>
            <person name="Roache K.F."/>
            <person name="Sabol A.L."/>
            <person name="Besser J."/>
            <person name="Gerner-Smidt P."/>
        </authorList>
    </citation>
    <scope>NUCLEOTIDE SEQUENCE</scope>
    <source>
        <strain evidence="2">PNUSAS037973</strain>
    </source>
</reference>
<evidence type="ECO:0000313" key="2">
    <source>
        <dbReference type="EMBL" id="EBO4967696.1"/>
    </source>
</evidence>